<protein>
    <submittedName>
        <fullName evidence="1">INTS12 isoform 1</fullName>
    </submittedName>
</protein>
<feature type="non-terminal residue" evidence="1">
    <location>
        <position position="57"/>
    </location>
</feature>
<accession>A0A2J8M2R9</accession>
<proteinExistence type="predicted"/>
<name>A0A2J8M2R9_PANTR</name>
<comment type="caution">
    <text evidence="1">The sequence shown here is derived from an EMBL/GenBank/DDBJ whole genome shotgun (WGS) entry which is preliminary data.</text>
</comment>
<dbReference type="AlphaFoldDB" id="A0A2J8M2R9"/>
<dbReference type="PANTHER" id="PTHR13415">
    <property type="entry name" value="NUCLEAR FACTOR-RELATED"/>
    <property type="match status" value="1"/>
</dbReference>
<gene>
    <name evidence="1" type="ORF">CK820_G0024134</name>
</gene>
<reference evidence="1 2" key="1">
    <citation type="submission" date="2017-12" db="EMBL/GenBank/DDBJ databases">
        <title>High-resolution comparative analysis of great ape genomes.</title>
        <authorList>
            <person name="Pollen A."/>
            <person name="Hastie A."/>
            <person name="Hormozdiari F."/>
            <person name="Dougherty M."/>
            <person name="Liu R."/>
            <person name="Chaisson M."/>
            <person name="Hoppe E."/>
            <person name="Hill C."/>
            <person name="Pang A."/>
            <person name="Hillier L."/>
            <person name="Baker C."/>
            <person name="Armstrong J."/>
            <person name="Shendure J."/>
            <person name="Paten B."/>
            <person name="Wilson R."/>
            <person name="Chao H."/>
            <person name="Schneider V."/>
            <person name="Ventura M."/>
            <person name="Kronenberg Z."/>
            <person name="Murali S."/>
            <person name="Gordon D."/>
            <person name="Cantsilieris S."/>
            <person name="Munson K."/>
            <person name="Nelson B."/>
            <person name="Raja A."/>
            <person name="Underwood J."/>
            <person name="Diekhans M."/>
            <person name="Fiddes I."/>
            <person name="Haussler D."/>
            <person name="Eichler E."/>
        </authorList>
    </citation>
    <scope>NUCLEOTIDE SEQUENCE [LARGE SCALE GENOMIC DNA]</scope>
    <source>
        <strain evidence="1">Yerkes chimp pedigree #C0471</strain>
    </source>
</reference>
<organism evidence="1 2">
    <name type="scientific">Pan troglodytes</name>
    <name type="common">Chimpanzee</name>
    <dbReference type="NCBI Taxonomy" id="9598"/>
    <lineage>
        <taxon>Eukaryota</taxon>
        <taxon>Metazoa</taxon>
        <taxon>Chordata</taxon>
        <taxon>Craniata</taxon>
        <taxon>Vertebrata</taxon>
        <taxon>Euteleostomi</taxon>
        <taxon>Mammalia</taxon>
        <taxon>Eutheria</taxon>
        <taxon>Euarchontoglires</taxon>
        <taxon>Primates</taxon>
        <taxon>Haplorrhini</taxon>
        <taxon>Catarrhini</taxon>
        <taxon>Hominidae</taxon>
        <taxon>Pan</taxon>
    </lineage>
</organism>
<dbReference type="EMBL" id="NBAG03000271">
    <property type="protein sequence ID" value="PNI53779.1"/>
    <property type="molecule type" value="Genomic_DNA"/>
</dbReference>
<evidence type="ECO:0000313" key="1">
    <source>
        <dbReference type="EMBL" id="PNI53779.1"/>
    </source>
</evidence>
<dbReference type="SMR" id="A0A2J8M2R9"/>
<dbReference type="InterPro" id="IPR051776">
    <property type="entry name" value="Integrator_subunit_12"/>
</dbReference>
<sequence length="57" mass="6223">MVMSRQSQSQAFAMAATVNLELDPIFLKALGFLHSKSKDSAEKLKALLDESLARGID</sequence>
<evidence type="ECO:0000313" key="2">
    <source>
        <dbReference type="Proteomes" id="UP000236370"/>
    </source>
</evidence>
<dbReference type="PANTHER" id="PTHR13415:SF2">
    <property type="entry name" value="INTEGRATOR COMPLEX SUBUNIT 12"/>
    <property type="match status" value="1"/>
</dbReference>
<dbReference type="Proteomes" id="UP000236370">
    <property type="component" value="Unassembled WGS sequence"/>
</dbReference>